<dbReference type="PANTHER" id="PTHR11659:SF0">
    <property type="entry name" value="GLUTAMYL-TRNA(GLN) AMIDOTRANSFERASE SUBUNIT B, MITOCHONDRIAL"/>
    <property type="match status" value="1"/>
</dbReference>
<dbReference type="Proteomes" id="UP001431572">
    <property type="component" value="Chromosome 1"/>
</dbReference>
<dbReference type="Gene3D" id="1.10.150.380">
    <property type="entry name" value="GatB domain, N-terminal subdomain"/>
    <property type="match status" value="1"/>
</dbReference>
<evidence type="ECO:0000256" key="5">
    <source>
        <dbReference type="ARBA" id="ARBA00022840"/>
    </source>
</evidence>
<dbReference type="GO" id="GO:0070681">
    <property type="term" value="P:glutaminyl-tRNAGln biosynthesis via transamidation"/>
    <property type="evidence" value="ECO:0007669"/>
    <property type="project" value="TreeGrafter"/>
</dbReference>
<name>A0A8T7M2N3_9CHLR</name>
<evidence type="ECO:0000256" key="8">
    <source>
        <dbReference type="ARBA" id="ARBA00047380"/>
    </source>
</evidence>
<gene>
    <name evidence="10 12" type="primary">gatB</name>
    <name evidence="12" type="ORF">HXX08_10680</name>
    <name evidence="13" type="ORF">OZ401_001480</name>
</gene>
<protein>
    <recommendedName>
        <fullName evidence="10">Aspartyl/glutamyl-tRNA(Asn/Gln) amidotransferase subunit B</fullName>
        <shortName evidence="10">Asp/Glu-ADT subunit B</shortName>
        <ecNumber evidence="10">6.3.5.-</ecNumber>
    </recommendedName>
</protein>
<comment type="catalytic activity">
    <reaction evidence="8 10">
        <text>L-aspartyl-tRNA(Asn) + L-glutamine + ATP + H2O = L-asparaginyl-tRNA(Asn) + L-glutamate + ADP + phosphate + 2 H(+)</text>
        <dbReference type="Rhea" id="RHEA:14513"/>
        <dbReference type="Rhea" id="RHEA-COMP:9674"/>
        <dbReference type="Rhea" id="RHEA-COMP:9677"/>
        <dbReference type="ChEBI" id="CHEBI:15377"/>
        <dbReference type="ChEBI" id="CHEBI:15378"/>
        <dbReference type="ChEBI" id="CHEBI:29985"/>
        <dbReference type="ChEBI" id="CHEBI:30616"/>
        <dbReference type="ChEBI" id="CHEBI:43474"/>
        <dbReference type="ChEBI" id="CHEBI:58359"/>
        <dbReference type="ChEBI" id="CHEBI:78515"/>
        <dbReference type="ChEBI" id="CHEBI:78516"/>
        <dbReference type="ChEBI" id="CHEBI:456216"/>
    </reaction>
</comment>
<comment type="similarity">
    <text evidence="1 10">Belongs to the GatB/GatE family. GatB subfamily.</text>
</comment>
<reference evidence="13" key="2">
    <citation type="journal article" date="2024" name="Nature">
        <title>Anoxygenic phototroph of the Chloroflexota uses a type I reaction centre.</title>
        <authorList>
            <person name="Tsuji J.M."/>
            <person name="Shaw N.A."/>
            <person name="Nagashima S."/>
            <person name="Venkiteswaran J.J."/>
            <person name="Schiff S.L."/>
            <person name="Watanabe T."/>
            <person name="Fukui M."/>
            <person name="Hanada S."/>
            <person name="Tank M."/>
            <person name="Neufeld J.D."/>
        </authorList>
    </citation>
    <scope>NUCLEOTIDE SEQUENCE</scope>
    <source>
        <strain evidence="13">L227-S17</strain>
    </source>
</reference>
<evidence type="ECO:0000313" key="15">
    <source>
        <dbReference type="Proteomes" id="UP001431572"/>
    </source>
</evidence>
<proteinExistence type="inferred from homology"/>
<dbReference type="HAMAP" id="MF_00121">
    <property type="entry name" value="GatB"/>
    <property type="match status" value="1"/>
</dbReference>
<evidence type="ECO:0000256" key="2">
    <source>
        <dbReference type="ARBA" id="ARBA00011123"/>
    </source>
</evidence>
<dbReference type="GO" id="GO:0005524">
    <property type="term" value="F:ATP binding"/>
    <property type="evidence" value="ECO:0007669"/>
    <property type="project" value="UniProtKB-KW"/>
</dbReference>
<dbReference type="InterPro" id="IPR042114">
    <property type="entry name" value="GatB_C_1"/>
</dbReference>
<dbReference type="InterPro" id="IPR004413">
    <property type="entry name" value="GatB"/>
</dbReference>
<dbReference type="SUPFAM" id="SSF89095">
    <property type="entry name" value="GatB/YqeY motif"/>
    <property type="match status" value="1"/>
</dbReference>
<dbReference type="Pfam" id="PF02934">
    <property type="entry name" value="GatB_N"/>
    <property type="match status" value="1"/>
</dbReference>
<dbReference type="InterPro" id="IPR023168">
    <property type="entry name" value="GatB_Yqey_C_2"/>
</dbReference>
<dbReference type="Pfam" id="PF02637">
    <property type="entry name" value="GatB_Yqey"/>
    <property type="match status" value="1"/>
</dbReference>
<evidence type="ECO:0000256" key="7">
    <source>
        <dbReference type="ARBA" id="ARBA00024799"/>
    </source>
</evidence>
<dbReference type="SMART" id="SM00845">
    <property type="entry name" value="GatB_Yqey"/>
    <property type="match status" value="1"/>
</dbReference>
<dbReference type="InterPro" id="IPR006075">
    <property type="entry name" value="Asn/Gln-tRNA_Trfase_suB/E_cat"/>
</dbReference>
<keyword evidence="4 10" id="KW-0547">Nucleotide-binding</keyword>
<evidence type="ECO:0000256" key="9">
    <source>
        <dbReference type="ARBA" id="ARBA00047913"/>
    </source>
</evidence>
<dbReference type="InterPro" id="IPR014746">
    <property type="entry name" value="Gln_synth/guanido_kin_cat_dom"/>
</dbReference>
<keyword evidence="5 10" id="KW-0067">ATP-binding</keyword>
<comment type="catalytic activity">
    <reaction evidence="9 10">
        <text>L-glutamyl-tRNA(Gln) + L-glutamine + ATP + H2O = L-glutaminyl-tRNA(Gln) + L-glutamate + ADP + phosphate + H(+)</text>
        <dbReference type="Rhea" id="RHEA:17521"/>
        <dbReference type="Rhea" id="RHEA-COMP:9681"/>
        <dbReference type="Rhea" id="RHEA-COMP:9684"/>
        <dbReference type="ChEBI" id="CHEBI:15377"/>
        <dbReference type="ChEBI" id="CHEBI:15378"/>
        <dbReference type="ChEBI" id="CHEBI:29985"/>
        <dbReference type="ChEBI" id="CHEBI:30616"/>
        <dbReference type="ChEBI" id="CHEBI:43474"/>
        <dbReference type="ChEBI" id="CHEBI:58359"/>
        <dbReference type="ChEBI" id="CHEBI:78520"/>
        <dbReference type="ChEBI" id="CHEBI:78521"/>
        <dbReference type="ChEBI" id="CHEBI:456216"/>
    </reaction>
</comment>
<dbReference type="NCBIfam" id="NF004014">
    <property type="entry name" value="PRK05477.1-4"/>
    <property type="match status" value="1"/>
</dbReference>
<dbReference type="EMBL" id="CP128399">
    <property type="protein sequence ID" value="WJW65702.1"/>
    <property type="molecule type" value="Genomic_DNA"/>
</dbReference>
<evidence type="ECO:0000256" key="1">
    <source>
        <dbReference type="ARBA" id="ARBA00005306"/>
    </source>
</evidence>
<comment type="function">
    <text evidence="7 10">Allows the formation of correctly charged Asn-tRNA(Asn) or Gln-tRNA(Gln) through the transamidation of misacylated Asp-tRNA(Asn) or Glu-tRNA(Gln) in organisms which lack either or both of asparaginyl-tRNA or glutaminyl-tRNA synthetases. The reaction takes place in the presence of glutamine and ATP through an activated phospho-Asp-tRNA(Asn) or phospho-Glu-tRNA(Gln).</text>
</comment>
<dbReference type="PANTHER" id="PTHR11659">
    <property type="entry name" value="GLUTAMYL-TRNA GLN AMIDOTRANSFERASE SUBUNIT B MITOCHONDRIAL AND PROKARYOTIC PET112-RELATED"/>
    <property type="match status" value="1"/>
</dbReference>
<reference evidence="12 14" key="1">
    <citation type="submission" date="2020-06" db="EMBL/GenBank/DDBJ databases">
        <title>Anoxygenic phototrophic Chloroflexota member uses a Type I reaction center.</title>
        <authorList>
            <person name="Tsuji J.M."/>
            <person name="Shaw N.A."/>
            <person name="Nagashima S."/>
            <person name="Venkiteswaran J."/>
            <person name="Schiff S.L."/>
            <person name="Hanada S."/>
            <person name="Tank M."/>
            <person name="Neufeld J.D."/>
        </authorList>
    </citation>
    <scope>NUCLEOTIDE SEQUENCE [LARGE SCALE GENOMIC DNA]</scope>
    <source>
        <strain evidence="12">L227-S17</strain>
    </source>
</reference>
<keyword evidence="15" id="KW-1185">Reference proteome</keyword>
<feature type="domain" description="Asn/Gln amidotransferase" evidence="11">
    <location>
        <begin position="341"/>
        <end position="491"/>
    </location>
</feature>
<dbReference type="Gene3D" id="1.10.10.410">
    <property type="match status" value="1"/>
</dbReference>
<dbReference type="NCBIfam" id="TIGR00133">
    <property type="entry name" value="gatB"/>
    <property type="match status" value="1"/>
</dbReference>
<evidence type="ECO:0000259" key="11">
    <source>
        <dbReference type="SMART" id="SM00845"/>
    </source>
</evidence>
<evidence type="ECO:0000256" key="10">
    <source>
        <dbReference type="HAMAP-Rule" id="MF_00121"/>
    </source>
</evidence>
<dbReference type="EMBL" id="JACATZ010000001">
    <property type="protein sequence ID" value="NWJ46331.1"/>
    <property type="molecule type" value="Genomic_DNA"/>
</dbReference>
<evidence type="ECO:0000313" key="13">
    <source>
        <dbReference type="EMBL" id="WJW65702.1"/>
    </source>
</evidence>
<keyword evidence="3 10" id="KW-0436">Ligase</keyword>
<dbReference type="NCBIfam" id="NF004012">
    <property type="entry name" value="PRK05477.1-2"/>
    <property type="match status" value="1"/>
</dbReference>
<accession>A0A8T7M2N3</accession>
<dbReference type="GO" id="GO:0006412">
    <property type="term" value="P:translation"/>
    <property type="evidence" value="ECO:0007669"/>
    <property type="project" value="UniProtKB-UniRule"/>
</dbReference>
<evidence type="ECO:0000256" key="3">
    <source>
        <dbReference type="ARBA" id="ARBA00022598"/>
    </source>
</evidence>
<dbReference type="RefSeq" id="WP_341467589.1">
    <property type="nucleotide sequence ID" value="NZ_CP128399.1"/>
</dbReference>
<dbReference type="FunFam" id="1.10.10.410:FF:000001">
    <property type="entry name" value="Aspartyl/glutamyl-tRNA(Asn/Gln) amidotransferase subunit B"/>
    <property type="match status" value="1"/>
</dbReference>
<dbReference type="EC" id="6.3.5.-" evidence="10"/>
<evidence type="ECO:0000256" key="6">
    <source>
        <dbReference type="ARBA" id="ARBA00022917"/>
    </source>
</evidence>
<dbReference type="InterPro" id="IPR017959">
    <property type="entry name" value="Asn/Gln-tRNA_amidoTrfase_suB/E"/>
</dbReference>
<evidence type="ECO:0000256" key="4">
    <source>
        <dbReference type="ARBA" id="ARBA00022741"/>
    </source>
</evidence>
<keyword evidence="6 10" id="KW-0648">Protein biosynthesis</keyword>
<dbReference type="InterPro" id="IPR003789">
    <property type="entry name" value="Asn/Gln_tRNA_amidoTrase-B-like"/>
</dbReference>
<dbReference type="InterPro" id="IPR018027">
    <property type="entry name" value="Asn/Gln_amidotransferase"/>
</dbReference>
<dbReference type="AlphaFoldDB" id="A0A8T7M2N3"/>
<sequence length="492" mass="55198">MLTVDKNALETEFDVIIGLETHIQLSTASKMFCSCSADYANAAPNSHTCPICLGMPGVLPVINSKAIEYIVRFGLALNCTIPEYSKFDRKNYFYPDLVKGYQISQFDLPVCVNGWVDIEVNGEIKRIGITRVHQEEDTGKLVHMDTTEGENYSLVDYNRCGVPLMECVSEPDIRSAEEAREYLTKLRQIVRWLGIGTGNMEEGAMRCDANISIMPKGSKHWGTKVEIKNMNSINNVYEAIKFELKRQAHELKSGRVITQHTRGWDEETAETVFQRSKENSNDYRYFPEPDLPPLQLVHTYIENIRASMPEMPDVRGARFIRDYSLSPYDATLLTSDRKLADWFEEALGASKTASRAKLTSNWILNELFARLKETGTELAETKVKPSQLADLIGLVEQGTINNTSAKVVFEEMFATGKEAEAIVKEKNLAQISDEGTITAVVGEVIQNNPKAVADYKAGNPNTLNFLIGQVMKATRGTANKDVVRRLLEDRLT</sequence>
<dbReference type="GO" id="GO:0050567">
    <property type="term" value="F:glutaminyl-tRNA synthase (glutamine-hydrolyzing) activity"/>
    <property type="evidence" value="ECO:0007669"/>
    <property type="project" value="UniProtKB-UniRule"/>
</dbReference>
<dbReference type="SUPFAM" id="SSF55931">
    <property type="entry name" value="Glutamine synthetase/guanido kinase"/>
    <property type="match status" value="1"/>
</dbReference>
<evidence type="ECO:0000313" key="14">
    <source>
        <dbReference type="Proteomes" id="UP000521676"/>
    </source>
</evidence>
<evidence type="ECO:0000313" key="12">
    <source>
        <dbReference type="EMBL" id="NWJ46331.1"/>
    </source>
</evidence>
<comment type="subunit">
    <text evidence="2 10">Heterotrimer of A, B and C subunits.</text>
</comment>
<dbReference type="Proteomes" id="UP000521676">
    <property type="component" value="Unassembled WGS sequence"/>
</dbReference>
<organism evidence="12 14">
    <name type="scientific">Candidatus Chlorohelix allophototropha</name>
    <dbReference type="NCBI Taxonomy" id="3003348"/>
    <lineage>
        <taxon>Bacteria</taxon>
        <taxon>Bacillati</taxon>
        <taxon>Chloroflexota</taxon>
        <taxon>Chloroflexia</taxon>
        <taxon>Candidatus Chloroheliales</taxon>
        <taxon>Candidatus Chloroheliaceae</taxon>
        <taxon>Candidatus Chlorohelix</taxon>
    </lineage>
</organism>